<dbReference type="Pfam" id="PF00015">
    <property type="entry name" value="MCPsignal"/>
    <property type="match status" value="1"/>
</dbReference>
<dbReference type="InterPro" id="IPR000700">
    <property type="entry name" value="PAS-assoc_C"/>
</dbReference>
<dbReference type="PROSITE" id="PS50113">
    <property type="entry name" value="PAC"/>
    <property type="match status" value="2"/>
</dbReference>
<dbReference type="InterPro" id="IPR004089">
    <property type="entry name" value="MCPsignal_dom"/>
</dbReference>
<dbReference type="OrthoDB" id="9765776at2"/>
<feature type="domain" description="PAC" evidence="3">
    <location>
        <begin position="189"/>
        <end position="241"/>
    </location>
</feature>
<sequence length="411" mass="45466">MAAIESSIPKIEFTPDGIIADVNDHFLSAVGYQADEVLGAHHRIFCDADYIESRAYRDFWKQLRSGQSHKGTFPRVTANGDRIWLDATYFPILDDQGRVSRIMKIASDVTEEHELLMDQQAVFDAINRSMAVIEFLPDGTILQANDNFLNVIGYRAQDVEGRHHRIFCFDAFYEQNPDFWERLGNGEFMTGQFERRRADGSKVWLEASYNPVLDEAGNTLKVVKFASDITAYMEQSLRTQEAASVASSTASETADIARRAGESLNQSLETSTQIDDGVARVRSVVEQLNQKTESIEEMVTTISGVAEQTKMLALNAAVEAARAGEHGRGFGVVAEEVRKLAFNSREASRDISGVINAIVELSSDVENQIDRVGTVATEGRSQMNDAVAIVDDIRSGAQRVLDAVEGINRGQ</sequence>
<dbReference type="PANTHER" id="PTHR24422:SF10">
    <property type="entry name" value="CHEMOTAXIS PROTEIN METHYLTRANSFERASE 2"/>
    <property type="match status" value="1"/>
</dbReference>
<dbReference type="Proteomes" id="UP000218896">
    <property type="component" value="Unassembled WGS sequence"/>
</dbReference>
<gene>
    <name evidence="4" type="ORF">CK501_04315</name>
</gene>
<dbReference type="SMART" id="SM00086">
    <property type="entry name" value="PAC"/>
    <property type="match status" value="2"/>
</dbReference>
<evidence type="ECO:0000313" key="5">
    <source>
        <dbReference type="Proteomes" id="UP000218896"/>
    </source>
</evidence>
<dbReference type="InterPro" id="IPR000014">
    <property type="entry name" value="PAS"/>
</dbReference>
<feature type="domain" description="Methyl-accepting transducer" evidence="2">
    <location>
        <begin position="241"/>
        <end position="411"/>
    </location>
</feature>
<dbReference type="GO" id="GO:0006935">
    <property type="term" value="P:chemotaxis"/>
    <property type="evidence" value="ECO:0007669"/>
    <property type="project" value="UniProtKB-ARBA"/>
</dbReference>
<dbReference type="Pfam" id="PF08447">
    <property type="entry name" value="PAS_3"/>
    <property type="match status" value="2"/>
</dbReference>
<dbReference type="GO" id="GO:0007165">
    <property type="term" value="P:signal transduction"/>
    <property type="evidence" value="ECO:0007669"/>
    <property type="project" value="UniProtKB-KW"/>
</dbReference>
<dbReference type="NCBIfam" id="TIGR00229">
    <property type="entry name" value="sensory_box"/>
    <property type="match status" value="2"/>
</dbReference>
<dbReference type="CDD" id="cd00130">
    <property type="entry name" value="PAS"/>
    <property type="match status" value="2"/>
</dbReference>
<comment type="caution">
    <text evidence="4">The sequence shown here is derived from an EMBL/GenBank/DDBJ whole genome shotgun (WGS) entry which is preliminary data.</text>
</comment>
<dbReference type="Gene3D" id="1.10.287.950">
    <property type="entry name" value="Methyl-accepting chemotaxis protein"/>
    <property type="match status" value="1"/>
</dbReference>
<dbReference type="InterPro" id="IPR035965">
    <property type="entry name" value="PAS-like_dom_sf"/>
</dbReference>
<protein>
    <recommendedName>
        <fullName evidence="6">Chemotaxis protein</fullName>
    </recommendedName>
</protein>
<accession>A0A2A2FCA8</accession>
<dbReference type="EMBL" id="NSKD01000001">
    <property type="protein sequence ID" value="PAU82374.1"/>
    <property type="molecule type" value="Genomic_DNA"/>
</dbReference>
<dbReference type="InterPro" id="IPR013655">
    <property type="entry name" value="PAS_fold_3"/>
</dbReference>
<name>A0A2A2FCA8_9GAMM</name>
<dbReference type="PROSITE" id="PS50111">
    <property type="entry name" value="CHEMOTAXIS_TRANSDUC_2"/>
    <property type="match status" value="1"/>
</dbReference>
<dbReference type="InterPro" id="IPR050903">
    <property type="entry name" value="Bact_Chemotaxis_MeTrfase"/>
</dbReference>
<reference evidence="4 5" key="1">
    <citation type="submission" date="2017-08" db="EMBL/GenBank/DDBJ databases">
        <title>Halovibrio sewagensis sp. nov., isolated from wastewater of high salinity.</title>
        <authorList>
            <person name="Dong X."/>
            <person name="Zhang G."/>
        </authorList>
    </citation>
    <scope>NUCLEOTIDE SEQUENCE [LARGE SCALE GENOMIC DNA]</scope>
    <source>
        <strain evidence="4 5">YL5-2</strain>
    </source>
</reference>
<evidence type="ECO:0000313" key="4">
    <source>
        <dbReference type="EMBL" id="PAU82374.1"/>
    </source>
</evidence>
<dbReference type="SMART" id="SM00283">
    <property type="entry name" value="MA"/>
    <property type="match status" value="1"/>
</dbReference>
<evidence type="ECO:0008006" key="6">
    <source>
        <dbReference type="Google" id="ProtNLM"/>
    </source>
</evidence>
<organism evidence="4 5">
    <name type="scientific">Halovibrio salipaludis</name>
    <dbReference type="NCBI Taxonomy" id="2032626"/>
    <lineage>
        <taxon>Bacteria</taxon>
        <taxon>Pseudomonadati</taxon>
        <taxon>Pseudomonadota</taxon>
        <taxon>Gammaproteobacteria</taxon>
        <taxon>Oceanospirillales</taxon>
        <taxon>Halomonadaceae</taxon>
        <taxon>Halovibrio</taxon>
    </lineage>
</organism>
<dbReference type="GO" id="GO:0016020">
    <property type="term" value="C:membrane"/>
    <property type="evidence" value="ECO:0007669"/>
    <property type="project" value="InterPro"/>
</dbReference>
<keyword evidence="1" id="KW-0807">Transducer</keyword>
<keyword evidence="5" id="KW-1185">Reference proteome</keyword>
<evidence type="ECO:0000259" key="2">
    <source>
        <dbReference type="PROSITE" id="PS50111"/>
    </source>
</evidence>
<dbReference type="InterPro" id="IPR001610">
    <property type="entry name" value="PAC"/>
</dbReference>
<dbReference type="PANTHER" id="PTHR24422">
    <property type="entry name" value="CHEMOTAXIS PROTEIN METHYLTRANSFERASE"/>
    <property type="match status" value="1"/>
</dbReference>
<feature type="domain" description="PAC" evidence="3">
    <location>
        <begin position="67"/>
        <end position="121"/>
    </location>
</feature>
<evidence type="ECO:0000259" key="3">
    <source>
        <dbReference type="PROSITE" id="PS50113"/>
    </source>
</evidence>
<dbReference type="Gene3D" id="3.30.450.20">
    <property type="entry name" value="PAS domain"/>
    <property type="match status" value="2"/>
</dbReference>
<evidence type="ECO:0000256" key="1">
    <source>
        <dbReference type="PROSITE-ProRule" id="PRU00284"/>
    </source>
</evidence>
<proteinExistence type="predicted"/>
<dbReference type="AlphaFoldDB" id="A0A2A2FCA8"/>
<dbReference type="SUPFAM" id="SSF58104">
    <property type="entry name" value="Methyl-accepting chemotaxis protein (MCP) signaling domain"/>
    <property type="match status" value="1"/>
</dbReference>
<dbReference type="SUPFAM" id="SSF55785">
    <property type="entry name" value="PYP-like sensor domain (PAS domain)"/>
    <property type="match status" value="2"/>
</dbReference>